<reference evidence="2" key="1">
    <citation type="submission" date="2020-12" db="EMBL/GenBank/DDBJ databases">
        <authorList>
            <person name="Hahn C.J."/>
            <person name="Laso-Perez R."/>
            <person name="Vulcano F."/>
            <person name="Vaziourakis K.-M."/>
            <person name="Stokke R."/>
            <person name="Steen I.H."/>
            <person name="Teske A."/>
            <person name="Boetius A."/>
            <person name="Liebeke M."/>
            <person name="Amann R."/>
            <person name="Knittel K."/>
        </authorList>
    </citation>
    <scope>NUCLEOTIDE SEQUENCE</scope>
    <source>
        <strain evidence="2">Gfbio:c6db26ca-90af-429b-aeed-0e3e8aed0b5e:GoM-Arc1_AMV-AAA_792_C10</strain>
    </source>
</reference>
<organism evidence="2 3">
    <name type="scientific">Candidatus Argoarchaeum ethanivorans</name>
    <dbReference type="NCBI Taxonomy" id="2608793"/>
    <lineage>
        <taxon>Archaea</taxon>
        <taxon>Methanobacteriati</taxon>
        <taxon>Methanobacteriota</taxon>
        <taxon>Stenosarchaea group</taxon>
        <taxon>Methanomicrobia</taxon>
        <taxon>Methanosarcinales</taxon>
        <taxon>Methanosarcinales incertae sedis</taxon>
        <taxon>GOM Arc I cluster</taxon>
        <taxon>Candidatus Argoarchaeum</taxon>
    </lineage>
</organism>
<sequence>MKKISLALFILCFIIIPTSVAFTDPSDAKVISISLVNHDPDPAIAGDIMEIYLGIENIGGGSANDLMVEFVPEYPFSLVADEPAVQNIGTVSPYQYNDYMKIITYTIKVDSDASAGSYDLKIRYYELSDSTLTEKSVTIDVKNREMAEIIQIDKTSLVPGEQSGLTFTVSNVGKAPLRDLIFSWINEDKIILPVGSDNTRYIKNIDISESIDLDYQVIADPNADPGLYELKLYLTYDDPITYEEKEISTIAGVNVGGGTDFEVAFSDNSGTETSFSIANIGSNPAYSVSVIIPRQNGWEVSGSNSVIIGNLYKGDYSVASFNLRSIQQMTDLQDQNLKNTDVSEITRQRPTMQESNYLTIKVAYTDTVGERKVIEKEVAINGLQNTGSGRPAIKQQNAFDTYKWYITGFIILITGLVFYSKYRRKKLIDPQFKIKDFFPGTQEK</sequence>
<accession>A0A812A109</accession>
<evidence type="ECO:0000313" key="2">
    <source>
        <dbReference type="EMBL" id="CAD7767238.1"/>
    </source>
</evidence>
<dbReference type="Proteomes" id="UP000614580">
    <property type="component" value="Unassembled WGS sequence"/>
</dbReference>
<evidence type="ECO:0000313" key="3">
    <source>
        <dbReference type="Proteomes" id="UP000614580"/>
    </source>
</evidence>
<name>A0A812A109_9EURY</name>
<comment type="caution">
    <text evidence="2">The sequence shown here is derived from an EMBL/GenBank/DDBJ whole genome shotgun (WGS) entry which is preliminary data.</text>
</comment>
<feature type="transmembrane region" description="Helical" evidence="1">
    <location>
        <begin position="402"/>
        <end position="419"/>
    </location>
</feature>
<gene>
    <name evidence="2" type="ORF">DNFNHJIP_00645</name>
</gene>
<keyword evidence="1" id="KW-1133">Transmembrane helix</keyword>
<evidence type="ECO:0000256" key="1">
    <source>
        <dbReference type="SAM" id="Phobius"/>
    </source>
</evidence>
<dbReference type="PANTHER" id="PTHR35902:SF3">
    <property type="entry name" value="NPCBM-ASSOCIATED, NEW3 DOMAIN OF ALPHA-GALACTOSIDASE"/>
    <property type="match status" value="1"/>
</dbReference>
<dbReference type="AlphaFoldDB" id="A0A812A109"/>
<keyword evidence="1" id="KW-0472">Membrane</keyword>
<evidence type="ECO:0008006" key="4">
    <source>
        <dbReference type="Google" id="ProtNLM"/>
    </source>
</evidence>
<dbReference type="PANTHER" id="PTHR35902">
    <property type="entry name" value="S-LAYER DOMAIN-LIKE PROTEIN-RELATED"/>
    <property type="match status" value="1"/>
</dbReference>
<keyword evidence="1" id="KW-0812">Transmembrane</keyword>
<dbReference type="EMBL" id="CAJHZY010000095">
    <property type="protein sequence ID" value="CAD7767238.1"/>
    <property type="molecule type" value="Genomic_DNA"/>
</dbReference>
<protein>
    <recommendedName>
        <fullName evidence="4">Alpha-galactosidase NEW3 domain-containing protein</fullName>
    </recommendedName>
</protein>
<proteinExistence type="predicted"/>